<reference evidence="1 2" key="1">
    <citation type="submission" date="2016-03" db="EMBL/GenBank/DDBJ databases">
        <title>EvidentialGene: Evidence-directed Construction of Genes on Genomes.</title>
        <authorList>
            <person name="Gilbert D.G."/>
            <person name="Choi J.-H."/>
            <person name="Mockaitis K."/>
            <person name="Colbourne J."/>
            <person name="Pfrender M."/>
        </authorList>
    </citation>
    <scope>NUCLEOTIDE SEQUENCE [LARGE SCALE GENOMIC DNA]</scope>
    <source>
        <strain evidence="1 2">Xinb3</strain>
        <tissue evidence="1">Complete organism</tissue>
    </source>
</reference>
<sequence>MLKKNFLLSLLSKCTILVDQRHRKLMYGSYNCVGVEDKEVEELSENLVDCRHPVGGKTFRLPTVLLVYRHQIKQVD</sequence>
<accession>A0A164W7M3</accession>
<keyword evidence="2" id="KW-1185">Reference proteome</keyword>
<evidence type="ECO:0000313" key="2">
    <source>
        <dbReference type="Proteomes" id="UP000076858"/>
    </source>
</evidence>
<evidence type="ECO:0000313" key="1">
    <source>
        <dbReference type="EMBL" id="KZS13025.1"/>
    </source>
</evidence>
<dbReference type="Proteomes" id="UP000076858">
    <property type="component" value="Unassembled WGS sequence"/>
</dbReference>
<organism evidence="1 2">
    <name type="scientific">Daphnia magna</name>
    <dbReference type="NCBI Taxonomy" id="35525"/>
    <lineage>
        <taxon>Eukaryota</taxon>
        <taxon>Metazoa</taxon>
        <taxon>Ecdysozoa</taxon>
        <taxon>Arthropoda</taxon>
        <taxon>Crustacea</taxon>
        <taxon>Branchiopoda</taxon>
        <taxon>Diplostraca</taxon>
        <taxon>Cladocera</taxon>
        <taxon>Anomopoda</taxon>
        <taxon>Daphniidae</taxon>
        <taxon>Daphnia</taxon>
    </lineage>
</organism>
<comment type="caution">
    <text evidence="1">The sequence shown here is derived from an EMBL/GenBank/DDBJ whole genome shotgun (WGS) entry which is preliminary data.</text>
</comment>
<protein>
    <submittedName>
        <fullName evidence="1">Uncharacterized protein</fullName>
    </submittedName>
</protein>
<proteinExistence type="predicted"/>
<dbReference type="AlphaFoldDB" id="A0A164W7M3"/>
<name>A0A164W7M3_9CRUS</name>
<dbReference type="EMBL" id="LRGB01001315">
    <property type="protein sequence ID" value="KZS13025.1"/>
    <property type="molecule type" value="Genomic_DNA"/>
</dbReference>
<gene>
    <name evidence="1" type="ORF">APZ42_021958</name>
</gene>